<accession>L9KUI7</accession>
<organism evidence="2 3">
    <name type="scientific">Tupaia chinensis</name>
    <name type="common">Chinese tree shrew</name>
    <name type="synonym">Tupaia belangeri chinensis</name>
    <dbReference type="NCBI Taxonomy" id="246437"/>
    <lineage>
        <taxon>Eukaryota</taxon>
        <taxon>Metazoa</taxon>
        <taxon>Chordata</taxon>
        <taxon>Craniata</taxon>
        <taxon>Vertebrata</taxon>
        <taxon>Euteleostomi</taxon>
        <taxon>Mammalia</taxon>
        <taxon>Eutheria</taxon>
        <taxon>Euarchontoglires</taxon>
        <taxon>Scandentia</taxon>
        <taxon>Tupaiidae</taxon>
        <taxon>Tupaia</taxon>
    </lineage>
</organism>
<gene>
    <name evidence="2" type="ORF">TREES_T100002987</name>
</gene>
<reference evidence="3" key="1">
    <citation type="submission" date="2012-07" db="EMBL/GenBank/DDBJ databases">
        <title>Genome of the Chinese tree shrew, a rising model animal genetically related to primates.</title>
        <authorList>
            <person name="Zhang G."/>
            <person name="Fan Y."/>
            <person name="Yao Y."/>
            <person name="Huang Z."/>
        </authorList>
    </citation>
    <scope>NUCLEOTIDE SEQUENCE [LARGE SCALE GENOMIC DNA]</scope>
</reference>
<dbReference type="AlphaFoldDB" id="L9KUI7"/>
<name>L9KUI7_TUPCH</name>
<dbReference type="Proteomes" id="UP000011518">
    <property type="component" value="Unassembled WGS sequence"/>
</dbReference>
<feature type="compositionally biased region" description="Basic and acidic residues" evidence="1">
    <location>
        <begin position="99"/>
        <end position="109"/>
    </location>
</feature>
<evidence type="ECO:0000313" key="3">
    <source>
        <dbReference type="Proteomes" id="UP000011518"/>
    </source>
</evidence>
<sequence>MHFTCSLLGDTSLLLPASGQNLPLSRDREAVSPAFTRGKALKITSPGGARLSVNELLVLVADLYFQKPVFHEPNLSVPMRDSWLPKSSVSNTRAHRRHPEVGGKPESQHFQKAQVAQLASQIGDLDSRPSIFKAVVTDVPDSS</sequence>
<proteinExistence type="predicted"/>
<feature type="region of interest" description="Disordered" evidence="1">
    <location>
        <begin position="81"/>
        <end position="115"/>
    </location>
</feature>
<reference evidence="3" key="2">
    <citation type="journal article" date="2013" name="Nat. Commun.">
        <title>Genome of the Chinese tree shrew.</title>
        <authorList>
            <person name="Fan Y."/>
            <person name="Huang Z.Y."/>
            <person name="Cao C.C."/>
            <person name="Chen C.S."/>
            <person name="Chen Y.X."/>
            <person name="Fan D.D."/>
            <person name="He J."/>
            <person name="Hou H.L."/>
            <person name="Hu L."/>
            <person name="Hu X.T."/>
            <person name="Jiang X.T."/>
            <person name="Lai R."/>
            <person name="Lang Y.S."/>
            <person name="Liang B."/>
            <person name="Liao S.G."/>
            <person name="Mu D."/>
            <person name="Ma Y.Y."/>
            <person name="Niu Y.Y."/>
            <person name="Sun X.Q."/>
            <person name="Xia J.Q."/>
            <person name="Xiao J."/>
            <person name="Xiong Z.Q."/>
            <person name="Xu L."/>
            <person name="Yang L."/>
            <person name="Zhang Y."/>
            <person name="Zhao W."/>
            <person name="Zhao X.D."/>
            <person name="Zheng Y.T."/>
            <person name="Zhou J.M."/>
            <person name="Zhu Y.B."/>
            <person name="Zhang G.J."/>
            <person name="Wang J."/>
            <person name="Yao Y.G."/>
        </authorList>
    </citation>
    <scope>NUCLEOTIDE SEQUENCE [LARGE SCALE GENOMIC DNA]</scope>
</reference>
<protein>
    <submittedName>
        <fullName evidence="2">Uncharacterized protein</fullName>
    </submittedName>
</protein>
<evidence type="ECO:0000313" key="2">
    <source>
        <dbReference type="EMBL" id="ELW64852.1"/>
    </source>
</evidence>
<dbReference type="EMBL" id="KB320710">
    <property type="protein sequence ID" value="ELW64852.1"/>
    <property type="molecule type" value="Genomic_DNA"/>
</dbReference>
<keyword evidence="3" id="KW-1185">Reference proteome</keyword>
<dbReference type="InParanoid" id="L9KUI7"/>
<evidence type="ECO:0000256" key="1">
    <source>
        <dbReference type="SAM" id="MobiDB-lite"/>
    </source>
</evidence>